<accession>A0A1F5FGU3</accession>
<dbReference type="EMBL" id="MFAF01000022">
    <property type="protein sequence ID" value="OGD78879.1"/>
    <property type="molecule type" value="Genomic_DNA"/>
</dbReference>
<gene>
    <name evidence="1" type="ORF">A2Y64_08585</name>
</gene>
<dbReference type="STRING" id="1817816.A2Y64_08585"/>
<evidence type="ECO:0000313" key="1">
    <source>
        <dbReference type="EMBL" id="OGD78879.1"/>
    </source>
</evidence>
<reference evidence="1 2" key="1">
    <citation type="journal article" date="2016" name="Nat. Commun.">
        <title>Thousands of microbial genomes shed light on interconnected biogeochemical processes in an aquifer system.</title>
        <authorList>
            <person name="Anantharaman K."/>
            <person name="Brown C.T."/>
            <person name="Hug L.A."/>
            <person name="Sharon I."/>
            <person name="Castelle C.J."/>
            <person name="Probst A.J."/>
            <person name="Thomas B.C."/>
            <person name="Singh A."/>
            <person name="Wilkins M.J."/>
            <person name="Karaoz U."/>
            <person name="Brodie E.L."/>
            <person name="Williams K.H."/>
            <person name="Hubbard S.S."/>
            <person name="Banfield J.F."/>
        </authorList>
    </citation>
    <scope>NUCLEOTIDE SEQUENCE [LARGE SCALE GENOMIC DNA]</scope>
</reference>
<evidence type="ECO:0000313" key="2">
    <source>
        <dbReference type="Proteomes" id="UP000177187"/>
    </source>
</evidence>
<protein>
    <recommendedName>
        <fullName evidence="3">DUF4287 domain-containing protein</fullName>
    </recommendedName>
</protein>
<dbReference type="InterPro" id="IPR025629">
    <property type="entry name" value="DUF4287"/>
</dbReference>
<organism evidence="1 2">
    <name type="scientific">Candidatus Coatesbacteria bacterium RBG_13_66_14</name>
    <dbReference type="NCBI Taxonomy" id="1817816"/>
    <lineage>
        <taxon>Bacteria</taxon>
        <taxon>Candidatus Coatesiibacteriota</taxon>
    </lineage>
</organism>
<sequence length="125" mass="14060">MGLTPDEQRAAIIRNLPAKTGHDLVWWVDLLKRKGPAGKRERTAWLQEKHSLGQLYARAVVAGTEKTEGFVEPTPEELVDAQYAGAKAAFRPVHDRLVEWALAELPGTRVNPCQTYVALFRQRQT</sequence>
<comment type="caution">
    <text evidence="1">The sequence shown here is derived from an EMBL/GenBank/DDBJ whole genome shotgun (WGS) entry which is preliminary data.</text>
</comment>
<evidence type="ECO:0008006" key="3">
    <source>
        <dbReference type="Google" id="ProtNLM"/>
    </source>
</evidence>
<dbReference type="Pfam" id="PF14117">
    <property type="entry name" value="DUF4287"/>
    <property type="match status" value="1"/>
</dbReference>
<dbReference type="AlphaFoldDB" id="A0A1F5FGU3"/>
<name>A0A1F5FGU3_9BACT</name>
<dbReference type="Proteomes" id="UP000177187">
    <property type="component" value="Unassembled WGS sequence"/>
</dbReference>
<proteinExistence type="predicted"/>